<organism evidence="7 8">
    <name type="scientific">Caenorhabditis elegans</name>
    <dbReference type="NCBI Taxonomy" id="6239"/>
    <lineage>
        <taxon>Eukaryota</taxon>
        <taxon>Metazoa</taxon>
        <taxon>Ecdysozoa</taxon>
        <taxon>Nematoda</taxon>
        <taxon>Chromadorea</taxon>
        <taxon>Rhabditida</taxon>
        <taxon>Rhabditina</taxon>
        <taxon>Rhabditomorpha</taxon>
        <taxon>Rhabditoidea</taxon>
        <taxon>Rhabditidae</taxon>
        <taxon>Peloderinae</taxon>
        <taxon>Caenorhabditis</taxon>
    </lineage>
</organism>
<dbReference type="Proteomes" id="UP000001940">
    <property type="component" value="Chromosome II"/>
</dbReference>
<dbReference type="UCSC" id="Y52E8A.5">
    <property type="organism name" value="c. elegans"/>
</dbReference>
<dbReference type="GeneID" id="190189"/>
<feature type="transmembrane region" description="Helical" evidence="5">
    <location>
        <begin position="132"/>
        <end position="152"/>
    </location>
</feature>
<feature type="transmembrane region" description="Helical" evidence="5">
    <location>
        <begin position="164"/>
        <end position="181"/>
    </location>
</feature>
<dbReference type="Gene3D" id="1.20.1070.10">
    <property type="entry name" value="Rhodopsin 7-helix transmembrane proteins"/>
    <property type="match status" value="1"/>
</dbReference>
<dbReference type="SMR" id="Q9N3H7"/>
<evidence type="ECO:0000256" key="3">
    <source>
        <dbReference type="ARBA" id="ARBA00022989"/>
    </source>
</evidence>
<dbReference type="InterPro" id="IPR019427">
    <property type="entry name" value="7TM_GPCR_serpentine_rcpt_Srw"/>
</dbReference>
<keyword evidence="4 5" id="KW-0472">Membrane</keyword>
<dbReference type="EMBL" id="BX284602">
    <property type="protein sequence ID" value="CCD62415.1"/>
    <property type="molecule type" value="Genomic_DNA"/>
</dbReference>
<evidence type="ECO:0000259" key="6">
    <source>
        <dbReference type="PROSITE" id="PS50262"/>
    </source>
</evidence>
<accession>Q9N3H7</accession>
<proteinExistence type="predicted"/>
<gene>
    <name evidence="7 9" type="primary">srw-40</name>
    <name evidence="7" type="ORF">CELE_Y52E8A.5</name>
    <name evidence="9" type="ORF">Y52E8A.5</name>
</gene>
<feature type="transmembrane region" description="Helical" evidence="5">
    <location>
        <begin position="218"/>
        <end position="244"/>
    </location>
</feature>
<keyword evidence="2 5" id="KW-0812">Transmembrane</keyword>
<keyword evidence="3 5" id="KW-1133">Transmembrane helix</keyword>
<protein>
    <submittedName>
        <fullName evidence="7">G-protein coupled receptors family 1 profile domain-containing protein</fullName>
    </submittedName>
</protein>
<dbReference type="PhylomeDB" id="Q9N3H7"/>
<name>Q9N3H7_CAEEL</name>
<dbReference type="OrthoDB" id="5864054at2759"/>
<comment type="subcellular location">
    <subcellularLocation>
        <location evidence="1">Membrane</location>
    </subcellularLocation>
</comment>
<evidence type="ECO:0000313" key="9">
    <source>
        <dbReference type="WormBase" id="Y52E8A.5"/>
    </source>
</evidence>
<dbReference type="PaxDb" id="6239-Y52E8A.5"/>
<keyword evidence="8" id="KW-1185">Reference proteome</keyword>
<dbReference type="AGR" id="WB:WBGene00005787"/>
<sequence length="363" mass="42488">MNNQVNETMILFENFSEESRNFWVFIYLKVRCIRFYADFVSFTICFVGFFANIVHLIILSQKSMRNLSVNVFFIGIAICDTIRLLLIIISFIIYFYYIFQASFIHEKCTSPTSHSMLLLAVLSSSIRNLLKISMWFASIMGVFRALFIRYPFNKIVISLMTIKNSIRTSILITLLILPFWYTSFIKIRENPKWIWKPPSDCPGFSKNFTQIVYIVEKIVILVDVIVFKLLPSIILTITAILLTFQLKKQKIRSIPVWNQQSKIQTTRTTKLVIIETVMFLIPTLIKGTLYLSRFFVYKCVGLTDIIDNLAIIFTLLTNINGSIHLLICYLMATNYRNAAKQLFRWKGNKKNTILIQYIKHFQK</sequence>
<dbReference type="AlphaFoldDB" id="Q9N3H7"/>
<feature type="domain" description="G-protein coupled receptors family 1 profile" evidence="6">
    <location>
        <begin position="51"/>
        <end position="328"/>
    </location>
</feature>
<evidence type="ECO:0000256" key="4">
    <source>
        <dbReference type="ARBA" id="ARBA00023136"/>
    </source>
</evidence>
<evidence type="ECO:0000313" key="8">
    <source>
        <dbReference type="Proteomes" id="UP000001940"/>
    </source>
</evidence>
<feature type="transmembrane region" description="Helical" evidence="5">
    <location>
        <begin position="271"/>
        <end position="291"/>
    </location>
</feature>
<dbReference type="PANTHER" id="PTHR22751">
    <property type="entry name" value="G-PROTEIN COUPLED RECEPTOR-RELATED"/>
    <property type="match status" value="1"/>
</dbReference>
<dbReference type="HOGENOM" id="CLU_043715_0_3_1"/>
<dbReference type="InParanoid" id="Q9N3H7"/>
<dbReference type="SUPFAM" id="SSF81321">
    <property type="entry name" value="Family A G protein-coupled receptor-like"/>
    <property type="match status" value="1"/>
</dbReference>
<dbReference type="WormBase" id="Y52E8A.5">
    <property type="protein sequence ID" value="CE33879"/>
    <property type="gene ID" value="WBGene00005787"/>
    <property type="gene designation" value="srw-40"/>
</dbReference>
<dbReference type="eggNOG" id="KOG3098">
    <property type="taxonomic scope" value="Eukaryota"/>
</dbReference>
<dbReference type="PANTHER" id="PTHR22751:SF13">
    <property type="entry name" value="G-PROTEIN COUPLED RECEPTORS FAMILY 1 PROFILE DOMAIN-CONTAINING PROTEIN"/>
    <property type="match status" value="1"/>
</dbReference>
<dbReference type="GO" id="GO:0008528">
    <property type="term" value="F:G protein-coupled peptide receptor activity"/>
    <property type="evidence" value="ECO:0007669"/>
    <property type="project" value="InterPro"/>
</dbReference>
<feature type="transmembrane region" description="Helical" evidence="5">
    <location>
        <begin position="39"/>
        <end position="59"/>
    </location>
</feature>
<evidence type="ECO:0000256" key="1">
    <source>
        <dbReference type="ARBA" id="ARBA00004370"/>
    </source>
</evidence>
<evidence type="ECO:0000313" key="7">
    <source>
        <dbReference type="EMBL" id="CCD62415.1"/>
    </source>
</evidence>
<dbReference type="PROSITE" id="PS50262">
    <property type="entry name" value="G_PROTEIN_RECEP_F1_2"/>
    <property type="match status" value="1"/>
</dbReference>
<reference evidence="7 8" key="1">
    <citation type="journal article" date="1998" name="Science">
        <title>Genome sequence of the nematode C. elegans: a platform for investigating biology.</title>
        <authorList>
            <consortium name="The C. elegans sequencing consortium"/>
            <person name="Sulson J.E."/>
            <person name="Waterston R."/>
        </authorList>
    </citation>
    <scope>NUCLEOTIDE SEQUENCE [LARGE SCALE GENOMIC DNA]</scope>
    <source>
        <strain evidence="7 8">Bristol N2</strain>
    </source>
</reference>
<evidence type="ECO:0000256" key="2">
    <source>
        <dbReference type="ARBA" id="ARBA00022692"/>
    </source>
</evidence>
<dbReference type="KEGG" id="cel:CELE_Y52E8A.5"/>
<dbReference type="Pfam" id="PF10324">
    <property type="entry name" value="7TM_GPCR_Srw"/>
    <property type="match status" value="1"/>
</dbReference>
<dbReference type="RefSeq" id="NP_001364687.1">
    <property type="nucleotide sequence ID" value="NM_001377781.1"/>
</dbReference>
<dbReference type="InterPro" id="IPR017452">
    <property type="entry name" value="GPCR_Rhodpsn_7TM"/>
</dbReference>
<dbReference type="GO" id="GO:0016020">
    <property type="term" value="C:membrane"/>
    <property type="evidence" value="ECO:0007669"/>
    <property type="project" value="UniProtKB-SubCell"/>
</dbReference>
<evidence type="ECO:0000256" key="5">
    <source>
        <dbReference type="SAM" id="Phobius"/>
    </source>
</evidence>
<keyword evidence="7" id="KW-0675">Receptor</keyword>
<feature type="transmembrane region" description="Helical" evidence="5">
    <location>
        <begin position="71"/>
        <end position="97"/>
    </location>
</feature>
<feature type="transmembrane region" description="Helical" evidence="5">
    <location>
        <begin position="311"/>
        <end position="332"/>
    </location>
</feature>
<dbReference type="CTD" id="190189"/>